<evidence type="ECO:0000313" key="3">
    <source>
        <dbReference type="Proteomes" id="UP001305647"/>
    </source>
</evidence>
<feature type="compositionally biased region" description="Low complexity" evidence="1">
    <location>
        <begin position="220"/>
        <end position="230"/>
    </location>
</feature>
<feature type="compositionally biased region" description="Low complexity" evidence="1">
    <location>
        <begin position="330"/>
        <end position="340"/>
    </location>
</feature>
<feature type="compositionally biased region" description="Pro residues" evidence="1">
    <location>
        <begin position="408"/>
        <end position="419"/>
    </location>
</feature>
<dbReference type="PRINTS" id="PR01217">
    <property type="entry name" value="PRICHEXTENSN"/>
</dbReference>
<feature type="region of interest" description="Disordered" evidence="1">
    <location>
        <begin position="568"/>
        <end position="627"/>
    </location>
</feature>
<feature type="compositionally biased region" description="Low complexity" evidence="1">
    <location>
        <begin position="447"/>
        <end position="464"/>
    </location>
</feature>
<feature type="region of interest" description="Disordered" evidence="1">
    <location>
        <begin position="181"/>
        <end position="531"/>
    </location>
</feature>
<gene>
    <name evidence="2" type="ORF">N658DRAFT_559257</name>
</gene>
<protein>
    <submittedName>
        <fullName evidence="2">Uncharacterized protein</fullName>
    </submittedName>
</protein>
<sequence length="737" mass="74854">MDGTRRVAGTAGTDCECYINTAEIKQGSWQEDPSHCLRNCKTQFLRSVLNGWEDDVGWAEGCRRLNRSVPLDEFWPLYWCDSTFCGVWIDPAGGLQQDRTADISGSAVYIIASDVCQQHGSCNHDDGTTKAQPGHCISRADIFISCVYTERNASSSTVNNVRKKRRKDSFHRALRSRRGVLSNGLAPAGSPTPLISPASSTAGTRALVTPPLRLRDRKFLPSLLRPGSRSPSPPLTPLTPAYSPQPGGRGGGAVFPSSPICSPTTSKLVPRHERTLTPRNHPAYSSGGNSSPSRLSPSSMTPESAFSLPVPVPGSASGLWPGPRSAGDGQQQQQQQQQQHPYHHYHHPQQPPHRGSASASSCYTGQTGTSTAHSSLRHEIPIATPFFMNGTNTGTNTGTGTPTSSTNTPPPPPPPPATPASPSLPGSSLPSRPPRPHESMLQIPDLLTPAPTATSTAPSLSSSSAGGGGVGGGGIVPTAANRAGRVGSVSTPPPLSPPPTRALPRPPPPATPPPPILHAPAAAPVRGGGGDKVLAAAAGAATPMAVPAGPLPPPNPLGRAVSGAGEGNLGISISSSSVHVGGGGKSSPSPPLPPPPPPPLPPSRFGGSSVSVAGQHQQDYGRPPPAYSFVAAGDGRKERVLSRGSWGSWSAAGTVVGGGSFVAGDISNTGAGAGAGAGGLTRTEIREEGKGGGEGDGEAVSPVTSEGGDGAAVTGAKTVPGASGMLSMGDGAIGGRV</sequence>
<evidence type="ECO:0000256" key="1">
    <source>
        <dbReference type="SAM" id="MobiDB-lite"/>
    </source>
</evidence>
<organism evidence="2 3">
    <name type="scientific">Parathielavia hyrcaniae</name>
    <dbReference type="NCBI Taxonomy" id="113614"/>
    <lineage>
        <taxon>Eukaryota</taxon>
        <taxon>Fungi</taxon>
        <taxon>Dikarya</taxon>
        <taxon>Ascomycota</taxon>
        <taxon>Pezizomycotina</taxon>
        <taxon>Sordariomycetes</taxon>
        <taxon>Sordariomycetidae</taxon>
        <taxon>Sordariales</taxon>
        <taxon>Chaetomiaceae</taxon>
        <taxon>Parathielavia</taxon>
    </lineage>
</organism>
<evidence type="ECO:0000313" key="2">
    <source>
        <dbReference type="EMBL" id="KAK4101102.1"/>
    </source>
</evidence>
<name>A0AAN6Q022_9PEZI</name>
<feature type="compositionally biased region" description="Low complexity" evidence="1">
    <location>
        <begin position="285"/>
        <end position="299"/>
    </location>
</feature>
<feature type="compositionally biased region" description="Polar residues" evidence="1">
    <location>
        <begin position="357"/>
        <end position="374"/>
    </location>
</feature>
<keyword evidence="3" id="KW-1185">Reference proteome</keyword>
<dbReference type="EMBL" id="MU863637">
    <property type="protein sequence ID" value="KAK4101102.1"/>
    <property type="molecule type" value="Genomic_DNA"/>
</dbReference>
<proteinExistence type="predicted"/>
<feature type="compositionally biased region" description="Pro residues" evidence="1">
    <location>
        <begin position="491"/>
        <end position="517"/>
    </location>
</feature>
<dbReference type="AlphaFoldDB" id="A0AAN6Q022"/>
<reference evidence="2" key="2">
    <citation type="submission" date="2023-05" db="EMBL/GenBank/DDBJ databases">
        <authorList>
            <consortium name="Lawrence Berkeley National Laboratory"/>
            <person name="Steindorff A."/>
            <person name="Hensen N."/>
            <person name="Bonometti L."/>
            <person name="Westerberg I."/>
            <person name="Brannstrom I.O."/>
            <person name="Guillou S."/>
            <person name="Cros-Aarteil S."/>
            <person name="Calhoun S."/>
            <person name="Haridas S."/>
            <person name="Kuo A."/>
            <person name="Mondo S."/>
            <person name="Pangilinan J."/>
            <person name="Riley R."/>
            <person name="Labutti K."/>
            <person name="Andreopoulos B."/>
            <person name="Lipzen A."/>
            <person name="Chen C."/>
            <person name="Yanf M."/>
            <person name="Daum C."/>
            <person name="Ng V."/>
            <person name="Clum A."/>
            <person name="Ohm R."/>
            <person name="Martin F."/>
            <person name="Silar P."/>
            <person name="Natvig D."/>
            <person name="Lalanne C."/>
            <person name="Gautier V."/>
            <person name="Ament-Velasquez S.L."/>
            <person name="Kruys A."/>
            <person name="Hutchinson M.I."/>
            <person name="Powell A.J."/>
            <person name="Barry K."/>
            <person name="Miller A.N."/>
            <person name="Grigoriev I.V."/>
            <person name="Debuchy R."/>
            <person name="Gladieux P."/>
            <person name="Thoren M.H."/>
            <person name="Johannesson H."/>
        </authorList>
    </citation>
    <scope>NUCLEOTIDE SEQUENCE</scope>
    <source>
        <strain evidence="2">CBS 757.83</strain>
    </source>
</reference>
<reference evidence="2" key="1">
    <citation type="journal article" date="2023" name="Mol. Phylogenet. Evol.">
        <title>Genome-scale phylogeny and comparative genomics of the fungal order Sordariales.</title>
        <authorList>
            <person name="Hensen N."/>
            <person name="Bonometti L."/>
            <person name="Westerberg I."/>
            <person name="Brannstrom I.O."/>
            <person name="Guillou S."/>
            <person name="Cros-Aarteil S."/>
            <person name="Calhoun S."/>
            <person name="Haridas S."/>
            <person name="Kuo A."/>
            <person name="Mondo S."/>
            <person name="Pangilinan J."/>
            <person name="Riley R."/>
            <person name="LaButti K."/>
            <person name="Andreopoulos B."/>
            <person name="Lipzen A."/>
            <person name="Chen C."/>
            <person name="Yan M."/>
            <person name="Daum C."/>
            <person name="Ng V."/>
            <person name="Clum A."/>
            <person name="Steindorff A."/>
            <person name="Ohm R.A."/>
            <person name="Martin F."/>
            <person name="Silar P."/>
            <person name="Natvig D.O."/>
            <person name="Lalanne C."/>
            <person name="Gautier V."/>
            <person name="Ament-Velasquez S.L."/>
            <person name="Kruys A."/>
            <person name="Hutchinson M.I."/>
            <person name="Powell A.J."/>
            <person name="Barry K."/>
            <person name="Miller A.N."/>
            <person name="Grigoriev I.V."/>
            <person name="Debuchy R."/>
            <person name="Gladieux P."/>
            <person name="Hiltunen Thoren M."/>
            <person name="Johannesson H."/>
        </authorList>
    </citation>
    <scope>NUCLEOTIDE SEQUENCE</scope>
    <source>
        <strain evidence="2">CBS 757.83</strain>
    </source>
</reference>
<feature type="region of interest" description="Disordered" evidence="1">
    <location>
        <begin position="686"/>
        <end position="737"/>
    </location>
</feature>
<feature type="compositionally biased region" description="Low complexity" evidence="1">
    <location>
        <begin position="420"/>
        <end position="430"/>
    </location>
</feature>
<accession>A0AAN6Q022</accession>
<feature type="compositionally biased region" description="Pro residues" evidence="1">
    <location>
        <begin position="588"/>
        <end position="602"/>
    </location>
</feature>
<feature type="compositionally biased region" description="Low complexity" evidence="1">
    <location>
        <begin position="570"/>
        <end position="579"/>
    </location>
</feature>
<feature type="compositionally biased region" description="Low complexity" evidence="1">
    <location>
        <begin position="389"/>
        <end position="407"/>
    </location>
</feature>
<dbReference type="Proteomes" id="UP001305647">
    <property type="component" value="Unassembled WGS sequence"/>
</dbReference>
<feature type="compositionally biased region" description="Gly residues" evidence="1">
    <location>
        <begin position="465"/>
        <end position="475"/>
    </location>
</feature>
<comment type="caution">
    <text evidence="2">The sequence shown here is derived from an EMBL/GenBank/DDBJ whole genome shotgun (WGS) entry which is preliminary data.</text>
</comment>